<dbReference type="SMART" id="SM00896">
    <property type="entry name" value="FDX-ACB"/>
    <property type="match status" value="1"/>
</dbReference>
<dbReference type="SMART" id="SM00873">
    <property type="entry name" value="B3_4"/>
    <property type="match status" value="1"/>
</dbReference>
<proteinExistence type="inferred from homology"/>
<comment type="caution">
    <text evidence="20">The sequence shown here is derived from an EMBL/GenBank/DDBJ whole genome shotgun (WGS) entry which is preliminary data.</text>
</comment>
<dbReference type="InterPro" id="IPR002547">
    <property type="entry name" value="tRNA-bd_dom"/>
</dbReference>
<comment type="cofactor">
    <cofactor evidence="15">
        <name>Mg(2+)</name>
        <dbReference type="ChEBI" id="CHEBI:18420"/>
    </cofactor>
    <text evidence="15">Binds 2 magnesium ions per tetramer.</text>
</comment>
<evidence type="ECO:0000256" key="10">
    <source>
        <dbReference type="ARBA" id="ARBA00022842"/>
    </source>
</evidence>
<dbReference type="SUPFAM" id="SSF46955">
    <property type="entry name" value="Putative DNA-binding domain"/>
    <property type="match status" value="1"/>
</dbReference>
<dbReference type="HAMAP" id="MF_00283">
    <property type="entry name" value="Phe_tRNA_synth_beta1"/>
    <property type="match status" value="1"/>
</dbReference>
<keyword evidence="8 15" id="KW-0547">Nucleotide-binding</keyword>
<dbReference type="InterPro" id="IPR005121">
    <property type="entry name" value="Fdx_antiC-bd"/>
</dbReference>
<dbReference type="GO" id="GO:0009328">
    <property type="term" value="C:phenylalanine-tRNA ligase complex"/>
    <property type="evidence" value="ECO:0007669"/>
    <property type="project" value="TreeGrafter"/>
</dbReference>
<dbReference type="Gene3D" id="3.30.56.10">
    <property type="match status" value="2"/>
</dbReference>
<dbReference type="RefSeq" id="WP_111728591.1">
    <property type="nucleotide sequence ID" value="NZ_QHKO01000001.1"/>
</dbReference>
<evidence type="ECO:0000256" key="2">
    <source>
        <dbReference type="ARBA" id="ARBA00008653"/>
    </source>
</evidence>
<dbReference type="InterPro" id="IPR005147">
    <property type="entry name" value="tRNA_synthase_B5-dom"/>
</dbReference>
<gene>
    <name evidence="15" type="primary">pheT</name>
    <name evidence="20" type="ORF">DL240_04200</name>
</gene>
<evidence type="ECO:0000256" key="8">
    <source>
        <dbReference type="ARBA" id="ARBA00022741"/>
    </source>
</evidence>
<dbReference type="SUPFAM" id="SSF55681">
    <property type="entry name" value="Class II aaRS and biotin synthetases"/>
    <property type="match status" value="1"/>
</dbReference>
<dbReference type="InterPro" id="IPR033714">
    <property type="entry name" value="tRNA_bind_bactPheRS"/>
</dbReference>
<keyword evidence="12 15" id="KW-0648">Protein biosynthesis</keyword>
<keyword evidence="9 15" id="KW-0067">ATP-binding</keyword>
<dbReference type="Proteomes" id="UP000249169">
    <property type="component" value="Unassembled WGS sequence"/>
</dbReference>
<dbReference type="SUPFAM" id="SSF50249">
    <property type="entry name" value="Nucleic acid-binding proteins"/>
    <property type="match status" value="1"/>
</dbReference>
<dbReference type="Pfam" id="PF03147">
    <property type="entry name" value="FDX-ACB"/>
    <property type="match status" value="1"/>
</dbReference>
<protein>
    <recommendedName>
        <fullName evidence="15">Phenylalanine--tRNA ligase beta subunit</fullName>
        <ecNumber evidence="15">6.1.1.20</ecNumber>
    </recommendedName>
    <alternativeName>
        <fullName evidence="15">Phenylalanyl-tRNA synthetase beta subunit</fullName>
        <shortName evidence="15">PheRS</shortName>
    </alternativeName>
</protein>
<dbReference type="Pfam" id="PF17759">
    <property type="entry name" value="tRNA_synthFbeta"/>
    <property type="match status" value="1"/>
</dbReference>
<dbReference type="InterPro" id="IPR004532">
    <property type="entry name" value="Phe-tRNA-ligase_IIc_bsu_bact"/>
</dbReference>
<dbReference type="GO" id="GO:0004826">
    <property type="term" value="F:phenylalanine-tRNA ligase activity"/>
    <property type="evidence" value="ECO:0007669"/>
    <property type="project" value="UniProtKB-UniRule"/>
</dbReference>
<dbReference type="InterPro" id="IPR045864">
    <property type="entry name" value="aa-tRNA-synth_II/BPL/LPL"/>
</dbReference>
<dbReference type="Gene3D" id="2.40.50.140">
    <property type="entry name" value="Nucleic acid-binding proteins"/>
    <property type="match status" value="1"/>
</dbReference>
<dbReference type="Gene3D" id="3.30.930.10">
    <property type="entry name" value="Bira Bifunctional Protein, Domain 2"/>
    <property type="match status" value="1"/>
</dbReference>
<dbReference type="NCBIfam" id="TIGR00472">
    <property type="entry name" value="pheT_bact"/>
    <property type="match status" value="1"/>
</dbReference>
<evidence type="ECO:0000256" key="1">
    <source>
        <dbReference type="ARBA" id="ARBA00004496"/>
    </source>
</evidence>
<evidence type="ECO:0000256" key="7">
    <source>
        <dbReference type="ARBA" id="ARBA00022723"/>
    </source>
</evidence>
<dbReference type="InterPro" id="IPR041616">
    <property type="entry name" value="PheRS_beta_core"/>
</dbReference>
<keyword evidence="10 15" id="KW-0460">Magnesium</keyword>
<accession>A0A328CE67</accession>
<reference evidence="20 21" key="1">
    <citation type="submission" date="2018-05" db="EMBL/GenBank/DDBJ databases">
        <title>Lujinxingia marina gen. nov. sp. nov., a new facultative anaerobic member of the class Deltaproteobacteria, and proposal of Lujinxingaceae fam. nov.</title>
        <authorList>
            <person name="Li C.-M."/>
        </authorList>
    </citation>
    <scope>NUCLEOTIDE SEQUENCE [LARGE SCALE GENOMIC DNA]</scope>
    <source>
        <strain evidence="20 21">B210</strain>
    </source>
</reference>
<dbReference type="SMART" id="SM00874">
    <property type="entry name" value="B5"/>
    <property type="match status" value="1"/>
</dbReference>
<dbReference type="SUPFAM" id="SSF54991">
    <property type="entry name" value="Anticodon-binding domain of PheRS"/>
    <property type="match status" value="1"/>
</dbReference>
<evidence type="ECO:0000256" key="16">
    <source>
        <dbReference type="PROSITE-ProRule" id="PRU00209"/>
    </source>
</evidence>
<dbReference type="InterPro" id="IPR045060">
    <property type="entry name" value="Phe-tRNA-ligase_IIc_bsu"/>
</dbReference>
<dbReference type="EC" id="6.1.1.20" evidence="15"/>
<dbReference type="CDD" id="cd02796">
    <property type="entry name" value="tRNA_bind_bactPheRS"/>
    <property type="match status" value="1"/>
</dbReference>
<keyword evidence="6 15" id="KW-0436">Ligase</keyword>
<dbReference type="Pfam" id="PF03484">
    <property type="entry name" value="B5"/>
    <property type="match status" value="1"/>
</dbReference>
<dbReference type="GO" id="GO:0006432">
    <property type="term" value="P:phenylalanyl-tRNA aminoacylation"/>
    <property type="evidence" value="ECO:0007669"/>
    <property type="project" value="UniProtKB-UniRule"/>
</dbReference>
<sequence>MKVSLNWLNQWVEINDLDADELATRLTLAGLEVEEVERIGEGQEKVVVGRIDSIEEHPKADRLVVCKVDAGEDELRQIVCGATNMQAGDFVPVALPGAEPPGIDFSIGARKVMGVPSAGMLCSEEELDLASESEGLMLLDRSLKVGQPIFEALGLKDVILHIGLTPNRPDCLSHRGVAREVAALYGRELRPEKMQIAAPLWEGDTGAVSEAASLQVVDVEGCPRYAAAVLEGVKVGPSPLWLRQRLSALGMRSVNNIVDVTNYVLMDLGQPLHAFDLDKIESQQIVVRRAAAGESLEAIDHKEYKLDESDLVIADARRPLAIAGVMGGADSEVTESTRRILLECAYFDPRSVRRTARRHGLHSESSHRYERGIDPGAILENLREAVALLVQAQTHLEGDAPTVRAGILDGGPGVAKAAAIELKKDRANQVLGTAIESAQVEGYLKSIGVEVVAEDDKAWRFEVPSFRPDLERSIDLVEEIARLHGFDKIEATMPKALMGRAHVLQQGAERGTIVSRAERRALSWVRDLLLGQGLREVINYSFMGADDLDRLRLDEGDSRQLAPRVANPLVQDQALMRTTLIPSLLNNLKVNRAQRRSDVAIFEIGRRYFMTEERRTLGIALTGRKSRHWTGESTWDFFDLKGMVEALGEAFDSSDACWMKPEVGESYLHPGVQAVWSVGRQPVAFVGQLHPAVSSKEGSDQAIFVAEIDLEALVAEGAPRREFSTLARFPAVVRDFALVADEGVAYATIEDVIEKLRAEGGVFGELFRSVALFDIYTGSPIPEGKRSLAIKVTYRADDRTLTEAEIEAADAALLGALAEGAGARLR</sequence>
<evidence type="ECO:0000256" key="15">
    <source>
        <dbReference type="HAMAP-Rule" id="MF_00283"/>
    </source>
</evidence>
<evidence type="ECO:0000256" key="11">
    <source>
        <dbReference type="ARBA" id="ARBA00022884"/>
    </source>
</evidence>
<dbReference type="AlphaFoldDB" id="A0A328CE67"/>
<dbReference type="PROSITE" id="PS51483">
    <property type="entry name" value="B5"/>
    <property type="match status" value="1"/>
</dbReference>
<keyword evidence="21" id="KW-1185">Reference proteome</keyword>
<dbReference type="Gene3D" id="3.50.40.10">
    <property type="entry name" value="Phenylalanyl-trna Synthetase, Chain B, domain 3"/>
    <property type="match status" value="1"/>
</dbReference>
<evidence type="ECO:0000256" key="4">
    <source>
        <dbReference type="ARBA" id="ARBA00022490"/>
    </source>
</evidence>
<keyword evidence="5 16" id="KW-0820">tRNA-binding</keyword>
<dbReference type="PROSITE" id="PS50886">
    <property type="entry name" value="TRBD"/>
    <property type="match status" value="1"/>
</dbReference>
<evidence type="ECO:0000256" key="14">
    <source>
        <dbReference type="ARBA" id="ARBA00049255"/>
    </source>
</evidence>
<evidence type="ECO:0000256" key="5">
    <source>
        <dbReference type="ARBA" id="ARBA00022555"/>
    </source>
</evidence>
<evidence type="ECO:0000259" key="19">
    <source>
        <dbReference type="PROSITE" id="PS51483"/>
    </source>
</evidence>
<dbReference type="PROSITE" id="PS51447">
    <property type="entry name" value="FDX_ACB"/>
    <property type="match status" value="1"/>
</dbReference>
<dbReference type="FunFam" id="2.40.50.140:FF:000045">
    <property type="entry name" value="Phenylalanine--tRNA ligase beta subunit"/>
    <property type="match status" value="1"/>
</dbReference>
<dbReference type="Pfam" id="PF03483">
    <property type="entry name" value="B3_4"/>
    <property type="match status" value="1"/>
</dbReference>
<feature type="domain" description="FDX-ACB" evidence="18">
    <location>
        <begin position="727"/>
        <end position="826"/>
    </location>
</feature>
<dbReference type="InterPro" id="IPR036690">
    <property type="entry name" value="Fdx_antiC-bd_sf"/>
</dbReference>
<evidence type="ECO:0000259" key="17">
    <source>
        <dbReference type="PROSITE" id="PS50886"/>
    </source>
</evidence>
<comment type="subcellular location">
    <subcellularLocation>
        <location evidence="1 15">Cytoplasm</location>
    </subcellularLocation>
</comment>
<keyword evidence="13 15" id="KW-0030">Aminoacyl-tRNA synthetase</keyword>
<dbReference type="InterPro" id="IPR020825">
    <property type="entry name" value="Phe-tRNA_synthase-like_B3/B4"/>
</dbReference>
<dbReference type="GO" id="GO:0000049">
    <property type="term" value="F:tRNA binding"/>
    <property type="evidence" value="ECO:0007669"/>
    <property type="project" value="UniProtKB-UniRule"/>
</dbReference>
<dbReference type="Gene3D" id="3.30.70.380">
    <property type="entry name" value="Ferrodoxin-fold anticodon-binding domain"/>
    <property type="match status" value="1"/>
</dbReference>
<keyword evidence="7 15" id="KW-0479">Metal-binding</keyword>
<dbReference type="NCBIfam" id="NF045760">
    <property type="entry name" value="YtpR"/>
    <property type="match status" value="1"/>
</dbReference>
<feature type="domain" description="B5" evidence="19">
    <location>
        <begin position="415"/>
        <end position="491"/>
    </location>
</feature>
<dbReference type="InterPro" id="IPR005146">
    <property type="entry name" value="B3/B4_tRNA-bd"/>
</dbReference>
<dbReference type="PANTHER" id="PTHR10947">
    <property type="entry name" value="PHENYLALANYL-TRNA SYNTHETASE BETA CHAIN AND LEUCINE-RICH REPEAT-CONTAINING PROTEIN 47"/>
    <property type="match status" value="1"/>
</dbReference>
<organism evidence="20 21">
    <name type="scientific">Lujinxingia litoralis</name>
    <dbReference type="NCBI Taxonomy" id="2211119"/>
    <lineage>
        <taxon>Bacteria</taxon>
        <taxon>Deltaproteobacteria</taxon>
        <taxon>Bradymonadales</taxon>
        <taxon>Lujinxingiaceae</taxon>
        <taxon>Lujinxingia</taxon>
    </lineage>
</organism>
<comment type="subunit">
    <text evidence="3 15">Tetramer of two alpha and two beta subunits.</text>
</comment>
<dbReference type="PANTHER" id="PTHR10947:SF0">
    <property type="entry name" value="PHENYLALANINE--TRNA LIGASE BETA SUBUNIT"/>
    <property type="match status" value="1"/>
</dbReference>
<dbReference type="InterPro" id="IPR012340">
    <property type="entry name" value="NA-bd_OB-fold"/>
</dbReference>
<feature type="binding site" evidence="15">
    <location>
        <position position="475"/>
    </location>
    <ligand>
        <name>Mg(2+)</name>
        <dbReference type="ChEBI" id="CHEBI:18420"/>
        <note>shared with alpha subunit</note>
    </ligand>
</feature>
<evidence type="ECO:0000313" key="20">
    <source>
        <dbReference type="EMBL" id="RAL25419.1"/>
    </source>
</evidence>
<comment type="catalytic activity">
    <reaction evidence="14 15">
        <text>tRNA(Phe) + L-phenylalanine + ATP = L-phenylalanyl-tRNA(Phe) + AMP + diphosphate + H(+)</text>
        <dbReference type="Rhea" id="RHEA:19413"/>
        <dbReference type="Rhea" id="RHEA-COMP:9668"/>
        <dbReference type="Rhea" id="RHEA-COMP:9699"/>
        <dbReference type="ChEBI" id="CHEBI:15378"/>
        <dbReference type="ChEBI" id="CHEBI:30616"/>
        <dbReference type="ChEBI" id="CHEBI:33019"/>
        <dbReference type="ChEBI" id="CHEBI:58095"/>
        <dbReference type="ChEBI" id="CHEBI:78442"/>
        <dbReference type="ChEBI" id="CHEBI:78531"/>
        <dbReference type="ChEBI" id="CHEBI:456215"/>
        <dbReference type="EC" id="6.1.1.20"/>
    </reaction>
</comment>
<evidence type="ECO:0000256" key="12">
    <source>
        <dbReference type="ARBA" id="ARBA00022917"/>
    </source>
</evidence>
<feature type="binding site" evidence="15">
    <location>
        <position position="478"/>
    </location>
    <ligand>
        <name>Mg(2+)</name>
        <dbReference type="ChEBI" id="CHEBI:18420"/>
        <note>shared with alpha subunit</note>
    </ligand>
</feature>
<evidence type="ECO:0000313" key="21">
    <source>
        <dbReference type="Proteomes" id="UP000249169"/>
    </source>
</evidence>
<dbReference type="GO" id="GO:0005524">
    <property type="term" value="F:ATP binding"/>
    <property type="evidence" value="ECO:0007669"/>
    <property type="project" value="UniProtKB-UniRule"/>
</dbReference>
<evidence type="ECO:0000256" key="9">
    <source>
        <dbReference type="ARBA" id="ARBA00022840"/>
    </source>
</evidence>
<dbReference type="InterPro" id="IPR009061">
    <property type="entry name" value="DNA-bd_dom_put_sf"/>
</dbReference>
<evidence type="ECO:0000259" key="18">
    <source>
        <dbReference type="PROSITE" id="PS51447"/>
    </source>
</evidence>
<evidence type="ECO:0000256" key="13">
    <source>
        <dbReference type="ARBA" id="ARBA00023146"/>
    </source>
</evidence>
<dbReference type="GO" id="GO:0000287">
    <property type="term" value="F:magnesium ion binding"/>
    <property type="evidence" value="ECO:0007669"/>
    <property type="project" value="UniProtKB-UniRule"/>
</dbReference>
<feature type="domain" description="TRNA-binding" evidence="17">
    <location>
        <begin position="40"/>
        <end position="150"/>
    </location>
</feature>
<comment type="similarity">
    <text evidence="2 15">Belongs to the phenylalanyl-tRNA synthetase beta subunit family. Type 1 subfamily.</text>
</comment>
<feature type="binding site" evidence="15">
    <location>
        <position position="479"/>
    </location>
    <ligand>
        <name>Mg(2+)</name>
        <dbReference type="ChEBI" id="CHEBI:18420"/>
        <note>shared with alpha subunit</note>
    </ligand>
</feature>
<dbReference type="CDD" id="cd00769">
    <property type="entry name" value="PheRS_beta_core"/>
    <property type="match status" value="1"/>
</dbReference>
<dbReference type="SUPFAM" id="SSF56037">
    <property type="entry name" value="PheT/TilS domain"/>
    <property type="match status" value="1"/>
</dbReference>
<keyword evidence="11 16" id="KW-0694">RNA-binding</keyword>
<dbReference type="OrthoDB" id="9805455at2"/>
<keyword evidence="4 15" id="KW-0963">Cytoplasm</keyword>
<dbReference type="EMBL" id="QHKO01000001">
    <property type="protein sequence ID" value="RAL25419.1"/>
    <property type="molecule type" value="Genomic_DNA"/>
</dbReference>
<evidence type="ECO:0000256" key="6">
    <source>
        <dbReference type="ARBA" id="ARBA00022598"/>
    </source>
</evidence>
<name>A0A328CE67_9DELT</name>
<dbReference type="FunFam" id="3.50.40.10:FF:000001">
    <property type="entry name" value="Phenylalanine--tRNA ligase beta subunit"/>
    <property type="match status" value="1"/>
</dbReference>
<dbReference type="Pfam" id="PF01588">
    <property type="entry name" value="tRNA_bind"/>
    <property type="match status" value="1"/>
</dbReference>
<evidence type="ECO:0000256" key="3">
    <source>
        <dbReference type="ARBA" id="ARBA00011209"/>
    </source>
</evidence>
<feature type="binding site" evidence="15">
    <location>
        <position position="469"/>
    </location>
    <ligand>
        <name>Mg(2+)</name>
        <dbReference type="ChEBI" id="CHEBI:18420"/>
        <note>shared with alpha subunit</note>
    </ligand>
</feature>